<feature type="region of interest" description="Disordered" evidence="1">
    <location>
        <begin position="55"/>
        <end position="77"/>
    </location>
</feature>
<name>A0A2I1DEZ0_ASPC2</name>
<dbReference type="VEuPathDB" id="FungiDB:P168DRAFT_323562"/>
<feature type="compositionally biased region" description="Basic and acidic residues" evidence="1">
    <location>
        <begin position="382"/>
        <end position="391"/>
    </location>
</feature>
<feature type="compositionally biased region" description="Basic residues" evidence="1">
    <location>
        <begin position="22"/>
        <end position="35"/>
    </location>
</feature>
<proteinExistence type="predicted"/>
<feature type="compositionally biased region" description="Basic and acidic residues" evidence="1">
    <location>
        <begin position="279"/>
        <end position="302"/>
    </location>
</feature>
<feature type="region of interest" description="Disordered" evidence="1">
    <location>
        <begin position="121"/>
        <end position="146"/>
    </location>
</feature>
<feature type="compositionally biased region" description="Polar residues" evidence="1">
    <location>
        <begin position="351"/>
        <end position="364"/>
    </location>
</feature>
<comment type="caution">
    <text evidence="2">The sequence shown here is derived from an EMBL/GenBank/DDBJ whole genome shotgun (WGS) entry which is preliminary data.</text>
</comment>
<feature type="compositionally biased region" description="Polar residues" evidence="1">
    <location>
        <begin position="135"/>
        <end position="146"/>
    </location>
</feature>
<evidence type="ECO:0000313" key="3">
    <source>
        <dbReference type="Proteomes" id="UP000234254"/>
    </source>
</evidence>
<dbReference type="Proteomes" id="UP000234254">
    <property type="component" value="Unassembled WGS sequence"/>
</dbReference>
<dbReference type="AlphaFoldDB" id="A0A2I1DEZ0"/>
<dbReference type="RefSeq" id="XP_024697025.1">
    <property type="nucleotide sequence ID" value="XM_024840700.1"/>
</dbReference>
<organism evidence="2 3">
    <name type="scientific">Aspergillus campestris (strain IBT 28561)</name>
    <dbReference type="NCBI Taxonomy" id="1392248"/>
    <lineage>
        <taxon>Eukaryota</taxon>
        <taxon>Fungi</taxon>
        <taxon>Dikarya</taxon>
        <taxon>Ascomycota</taxon>
        <taxon>Pezizomycotina</taxon>
        <taxon>Eurotiomycetes</taxon>
        <taxon>Eurotiomycetidae</taxon>
        <taxon>Eurotiales</taxon>
        <taxon>Aspergillaceae</taxon>
        <taxon>Aspergillus</taxon>
        <taxon>Aspergillus subgen. Circumdati</taxon>
    </lineage>
</organism>
<dbReference type="OrthoDB" id="5426563at2759"/>
<feature type="compositionally biased region" description="Low complexity" evidence="1">
    <location>
        <begin position="335"/>
        <end position="350"/>
    </location>
</feature>
<accession>A0A2I1DEZ0</accession>
<gene>
    <name evidence="2" type="ORF">P168DRAFT_323562</name>
</gene>
<feature type="region of interest" description="Disordered" evidence="1">
    <location>
        <begin position="1"/>
        <end position="42"/>
    </location>
</feature>
<sequence length="391" mass="44032">MNWIGGRLRRHSNQGNTQLNNRKQKFQKSKSRFKARASPPDLSLFTANTQQVLRHKETQEEHDRVPIAPPCSTAPSPLKTTTHTDFLKQQLLQKSDWAAVSAARPLEISFAPVEETGRFGKRRRLTDSDRKRLSSHQSRPGDTQIVWTSRQEDDLSEVGTIDKLDIRIDGQRPNAGRMSSQLADKGLASSQPMLLDSEPLDTPLGDDRNARLWEDRSLSPFPDRESLHLDSPSLYSPSKRGTSPPIEEQVFPPRRHFTLDDQLIAEQEGRLNILHHPHPPTEDPHPVDNYRSSPPHEKEANRLDQATGDTQSSSGNHWLPNPRCTIQRALCSKAPLSTPSTTRSTLSRPSQYTVNRLFPSTRSPPDTPLLHRGSSVLLSSTHEPDDNKNMA</sequence>
<feature type="compositionally biased region" description="Basic and acidic residues" evidence="1">
    <location>
        <begin position="55"/>
        <end position="65"/>
    </location>
</feature>
<dbReference type="EMBL" id="MSFM01000001">
    <property type="protein sequence ID" value="PKY08431.1"/>
    <property type="molecule type" value="Genomic_DNA"/>
</dbReference>
<feature type="compositionally biased region" description="Basic and acidic residues" evidence="1">
    <location>
        <begin position="219"/>
        <end position="228"/>
    </location>
</feature>
<dbReference type="GeneID" id="36548224"/>
<feature type="compositionally biased region" description="Polar residues" evidence="1">
    <location>
        <begin position="307"/>
        <end position="316"/>
    </location>
</feature>
<keyword evidence="3" id="KW-1185">Reference proteome</keyword>
<protein>
    <submittedName>
        <fullName evidence="2">Uncharacterized protein</fullName>
    </submittedName>
</protein>
<feature type="region of interest" description="Disordered" evidence="1">
    <location>
        <begin position="166"/>
        <end position="186"/>
    </location>
</feature>
<feature type="region of interest" description="Disordered" evidence="1">
    <location>
        <begin position="219"/>
        <end position="253"/>
    </location>
</feature>
<feature type="region of interest" description="Disordered" evidence="1">
    <location>
        <begin position="335"/>
        <end position="391"/>
    </location>
</feature>
<evidence type="ECO:0000313" key="2">
    <source>
        <dbReference type="EMBL" id="PKY08431.1"/>
    </source>
</evidence>
<feature type="compositionally biased region" description="Polar residues" evidence="1">
    <location>
        <begin position="177"/>
        <end position="186"/>
    </location>
</feature>
<reference evidence="2" key="1">
    <citation type="submission" date="2016-12" db="EMBL/GenBank/DDBJ databases">
        <title>The genomes of Aspergillus section Nigri reveals drivers in fungal speciation.</title>
        <authorList>
            <consortium name="DOE Joint Genome Institute"/>
            <person name="Vesth T.C."/>
            <person name="Nybo J."/>
            <person name="Theobald S."/>
            <person name="Brandl J."/>
            <person name="Frisvad J.C."/>
            <person name="Nielsen K.F."/>
            <person name="Lyhne E.K."/>
            <person name="Kogle M.E."/>
            <person name="Kuo A."/>
            <person name="Riley R."/>
            <person name="Clum A."/>
            <person name="Nolan M."/>
            <person name="Lipzen A."/>
            <person name="Salamov A."/>
            <person name="Henrissat B."/>
            <person name="Wiebenga A."/>
            <person name="De vries R.P."/>
            <person name="Grigoriev I.V."/>
            <person name="Mortensen U.H."/>
            <person name="Andersen M.R."/>
            <person name="Baker S.E."/>
        </authorList>
    </citation>
    <scope>NUCLEOTIDE SEQUENCE</scope>
    <source>
        <strain evidence="2">IBT 28561</strain>
    </source>
</reference>
<evidence type="ECO:0000256" key="1">
    <source>
        <dbReference type="SAM" id="MobiDB-lite"/>
    </source>
</evidence>
<feature type="region of interest" description="Disordered" evidence="1">
    <location>
        <begin position="273"/>
        <end position="321"/>
    </location>
</feature>